<dbReference type="AlphaFoldDB" id="A0A4P2Q7D0"/>
<keyword evidence="3" id="KW-0804">Transcription</keyword>
<accession>A0A4P2Q7D0</accession>
<reference evidence="5 6" key="1">
    <citation type="submission" date="2015-09" db="EMBL/GenBank/DDBJ databases">
        <title>Sorangium comparison.</title>
        <authorList>
            <person name="Zaburannyi N."/>
            <person name="Bunk B."/>
            <person name="Overmann J."/>
            <person name="Mueller R."/>
        </authorList>
    </citation>
    <scope>NUCLEOTIDE SEQUENCE [LARGE SCALE GENOMIC DNA]</scope>
    <source>
        <strain evidence="5 6">So ceGT47</strain>
    </source>
</reference>
<dbReference type="Gene3D" id="1.10.10.60">
    <property type="entry name" value="Homeodomain-like"/>
    <property type="match status" value="2"/>
</dbReference>
<evidence type="ECO:0000256" key="3">
    <source>
        <dbReference type="ARBA" id="ARBA00023163"/>
    </source>
</evidence>
<dbReference type="PRINTS" id="PR00032">
    <property type="entry name" value="HTHARAC"/>
</dbReference>
<dbReference type="GO" id="GO:0043565">
    <property type="term" value="F:sequence-specific DNA binding"/>
    <property type="evidence" value="ECO:0007669"/>
    <property type="project" value="InterPro"/>
</dbReference>
<dbReference type="InterPro" id="IPR050204">
    <property type="entry name" value="AraC_XylS_family_regulators"/>
</dbReference>
<dbReference type="PROSITE" id="PS00041">
    <property type="entry name" value="HTH_ARAC_FAMILY_1"/>
    <property type="match status" value="1"/>
</dbReference>
<dbReference type="SMART" id="SM00342">
    <property type="entry name" value="HTH_ARAC"/>
    <property type="match status" value="1"/>
</dbReference>
<dbReference type="SUPFAM" id="SSF46689">
    <property type="entry name" value="Homeodomain-like"/>
    <property type="match status" value="2"/>
</dbReference>
<keyword evidence="1" id="KW-0805">Transcription regulation</keyword>
<dbReference type="EMBL" id="CP012670">
    <property type="protein sequence ID" value="AUX24923.1"/>
    <property type="molecule type" value="Genomic_DNA"/>
</dbReference>
<evidence type="ECO:0000259" key="4">
    <source>
        <dbReference type="PROSITE" id="PS01124"/>
    </source>
</evidence>
<organism evidence="5 6">
    <name type="scientific">Sorangium cellulosum</name>
    <name type="common">Polyangium cellulosum</name>
    <dbReference type="NCBI Taxonomy" id="56"/>
    <lineage>
        <taxon>Bacteria</taxon>
        <taxon>Pseudomonadati</taxon>
        <taxon>Myxococcota</taxon>
        <taxon>Polyangia</taxon>
        <taxon>Polyangiales</taxon>
        <taxon>Polyangiaceae</taxon>
        <taxon>Sorangium</taxon>
    </lineage>
</organism>
<dbReference type="RefSeq" id="WP_129351513.1">
    <property type="nucleotide sequence ID" value="NZ_CP012670.1"/>
</dbReference>
<dbReference type="InterPro" id="IPR018060">
    <property type="entry name" value="HTH_AraC"/>
</dbReference>
<protein>
    <submittedName>
        <fullName evidence="5">AraC family transcriptional regulator</fullName>
    </submittedName>
</protein>
<evidence type="ECO:0000313" key="5">
    <source>
        <dbReference type="EMBL" id="AUX24923.1"/>
    </source>
</evidence>
<evidence type="ECO:0000313" key="6">
    <source>
        <dbReference type="Proteomes" id="UP000295781"/>
    </source>
</evidence>
<dbReference type="OrthoDB" id="5460636at2"/>
<dbReference type="InterPro" id="IPR032783">
    <property type="entry name" value="AraC_lig"/>
</dbReference>
<gene>
    <name evidence="5" type="primary">araC</name>
    <name evidence="5" type="ORF">SOCEGT47_054640</name>
</gene>
<dbReference type="Pfam" id="PF12833">
    <property type="entry name" value="HTH_18"/>
    <property type="match status" value="1"/>
</dbReference>
<evidence type="ECO:0000256" key="2">
    <source>
        <dbReference type="ARBA" id="ARBA00023125"/>
    </source>
</evidence>
<dbReference type="PROSITE" id="PS01124">
    <property type="entry name" value="HTH_ARAC_FAMILY_2"/>
    <property type="match status" value="1"/>
</dbReference>
<sequence>MDPLSDVLSLLRPLSQVSGGLDAGGAWAIRYGRYEGIKCYAVLAGSCWLRVQGVRRPVRMDAGDCFLLPRGCSFVLASTLSVRPVPADEVWANARHGDVLRCGCGSELFLVGSHFDLGREHGAMLLGALPPVIRVREAAARDVLAWSIQRMRQELGERRPGSALMVQHLGNMILVQALRQYLVDENAGGANWLRALGDTQIGAAITAMHEAPERAWTLPQLAKIASMSRSVFALRFHEKVGVTPRAYLTRWRMLLAAERLTTSRDVIATVASSLGYESESAFSLAFKKVLGSSPRRYALRRRASRATE</sequence>
<name>A0A4P2Q7D0_SORCE</name>
<dbReference type="PANTHER" id="PTHR46796:SF7">
    <property type="entry name" value="ARAC FAMILY TRANSCRIPTIONAL REGULATOR"/>
    <property type="match status" value="1"/>
</dbReference>
<dbReference type="Pfam" id="PF12852">
    <property type="entry name" value="Cupin_6"/>
    <property type="match status" value="1"/>
</dbReference>
<dbReference type="PANTHER" id="PTHR46796">
    <property type="entry name" value="HTH-TYPE TRANSCRIPTIONAL ACTIVATOR RHAS-RELATED"/>
    <property type="match status" value="1"/>
</dbReference>
<dbReference type="Proteomes" id="UP000295781">
    <property type="component" value="Chromosome"/>
</dbReference>
<dbReference type="InterPro" id="IPR009057">
    <property type="entry name" value="Homeodomain-like_sf"/>
</dbReference>
<dbReference type="GO" id="GO:0003700">
    <property type="term" value="F:DNA-binding transcription factor activity"/>
    <property type="evidence" value="ECO:0007669"/>
    <property type="project" value="InterPro"/>
</dbReference>
<keyword evidence="2" id="KW-0238">DNA-binding</keyword>
<feature type="domain" description="HTH araC/xylS-type" evidence="4">
    <location>
        <begin position="202"/>
        <end position="300"/>
    </location>
</feature>
<dbReference type="InterPro" id="IPR018062">
    <property type="entry name" value="HTH_AraC-typ_CS"/>
</dbReference>
<evidence type="ECO:0000256" key="1">
    <source>
        <dbReference type="ARBA" id="ARBA00023015"/>
    </source>
</evidence>
<proteinExistence type="predicted"/>
<dbReference type="InterPro" id="IPR020449">
    <property type="entry name" value="Tscrpt_reg_AraC-type_HTH"/>
</dbReference>